<evidence type="ECO:0000313" key="1">
    <source>
        <dbReference type="EMBL" id="CAG8519241.1"/>
    </source>
</evidence>
<dbReference type="AlphaFoldDB" id="A0A9N9A6Y3"/>
<sequence>KWNPIDTCPASTETISNITTTLGSLEDESPAGSLWCAHHHSTTIYAFSRGSDDRLTESWMKHCPDEVNEESNERPNEWTVKNNLQTPKTFIKSVDAYDIGGARQHSNDGQTRTPVTE</sequence>
<protein>
    <submittedName>
        <fullName evidence="1">5387_t:CDS:1</fullName>
    </submittedName>
</protein>
<feature type="non-terminal residue" evidence="1">
    <location>
        <position position="117"/>
    </location>
</feature>
<dbReference type="EMBL" id="CAJVPV010002155">
    <property type="protein sequence ID" value="CAG8519241.1"/>
    <property type="molecule type" value="Genomic_DNA"/>
</dbReference>
<gene>
    <name evidence="1" type="ORF">AMORRO_LOCUS4117</name>
</gene>
<dbReference type="Proteomes" id="UP000789342">
    <property type="component" value="Unassembled WGS sequence"/>
</dbReference>
<accession>A0A9N9A6Y3</accession>
<proteinExistence type="predicted"/>
<evidence type="ECO:0000313" key="2">
    <source>
        <dbReference type="Proteomes" id="UP000789342"/>
    </source>
</evidence>
<keyword evidence="2" id="KW-1185">Reference proteome</keyword>
<comment type="caution">
    <text evidence="1">The sequence shown here is derived from an EMBL/GenBank/DDBJ whole genome shotgun (WGS) entry which is preliminary data.</text>
</comment>
<organism evidence="1 2">
    <name type="scientific">Acaulospora morrowiae</name>
    <dbReference type="NCBI Taxonomy" id="94023"/>
    <lineage>
        <taxon>Eukaryota</taxon>
        <taxon>Fungi</taxon>
        <taxon>Fungi incertae sedis</taxon>
        <taxon>Mucoromycota</taxon>
        <taxon>Glomeromycotina</taxon>
        <taxon>Glomeromycetes</taxon>
        <taxon>Diversisporales</taxon>
        <taxon>Acaulosporaceae</taxon>
        <taxon>Acaulospora</taxon>
    </lineage>
</organism>
<reference evidence="1" key="1">
    <citation type="submission" date="2021-06" db="EMBL/GenBank/DDBJ databases">
        <authorList>
            <person name="Kallberg Y."/>
            <person name="Tangrot J."/>
            <person name="Rosling A."/>
        </authorList>
    </citation>
    <scope>NUCLEOTIDE SEQUENCE</scope>
    <source>
        <strain evidence="1">CL551</strain>
    </source>
</reference>
<name>A0A9N9A6Y3_9GLOM</name>